<reference evidence="1 2" key="1">
    <citation type="submission" date="2020-03" db="EMBL/GenBank/DDBJ databases">
        <title>Dissostichus mawsoni Genome sequencing and assembly.</title>
        <authorList>
            <person name="Park H."/>
        </authorList>
    </citation>
    <scope>NUCLEOTIDE SEQUENCE [LARGE SCALE GENOMIC DNA]</scope>
    <source>
        <strain evidence="1">DM0001</strain>
        <tissue evidence="1">Muscle</tissue>
    </source>
</reference>
<evidence type="ECO:0000313" key="1">
    <source>
        <dbReference type="EMBL" id="KAF3840512.1"/>
    </source>
</evidence>
<gene>
    <name evidence="1" type="ORF">F7725_006374</name>
</gene>
<evidence type="ECO:0000313" key="2">
    <source>
        <dbReference type="Proteomes" id="UP000518266"/>
    </source>
</evidence>
<dbReference type="AlphaFoldDB" id="A0A7J5XTU2"/>
<dbReference type="EMBL" id="JAAKFY010000020">
    <property type="protein sequence ID" value="KAF3840512.1"/>
    <property type="molecule type" value="Genomic_DNA"/>
</dbReference>
<protein>
    <submittedName>
        <fullName evidence="1">Uncharacterized protein</fullName>
    </submittedName>
</protein>
<name>A0A7J5XTU2_DISMA</name>
<comment type="caution">
    <text evidence="1">The sequence shown here is derived from an EMBL/GenBank/DDBJ whole genome shotgun (WGS) entry which is preliminary data.</text>
</comment>
<accession>A0A7J5XTU2</accession>
<keyword evidence="2" id="KW-1185">Reference proteome</keyword>
<sequence>MLLVLAWPMVLVFPKENPELWVVLLFCPKEKFVLAAAAPNSPVAALGVAAAGVPNKPPVGAAIGLLGPFLPAE</sequence>
<dbReference type="Proteomes" id="UP000518266">
    <property type="component" value="Unassembled WGS sequence"/>
</dbReference>
<organism evidence="1 2">
    <name type="scientific">Dissostichus mawsoni</name>
    <name type="common">Antarctic cod</name>
    <dbReference type="NCBI Taxonomy" id="36200"/>
    <lineage>
        <taxon>Eukaryota</taxon>
        <taxon>Metazoa</taxon>
        <taxon>Chordata</taxon>
        <taxon>Craniata</taxon>
        <taxon>Vertebrata</taxon>
        <taxon>Euteleostomi</taxon>
        <taxon>Actinopterygii</taxon>
        <taxon>Neopterygii</taxon>
        <taxon>Teleostei</taxon>
        <taxon>Neoteleostei</taxon>
        <taxon>Acanthomorphata</taxon>
        <taxon>Eupercaria</taxon>
        <taxon>Perciformes</taxon>
        <taxon>Notothenioidei</taxon>
        <taxon>Nototheniidae</taxon>
        <taxon>Dissostichus</taxon>
    </lineage>
</organism>
<proteinExistence type="predicted"/>